<dbReference type="GO" id="GO:0033765">
    <property type="term" value="F:steroid dehydrogenase activity, acting on the CH-CH group of donors"/>
    <property type="evidence" value="ECO:0007669"/>
    <property type="project" value="UniProtKB-ARBA"/>
</dbReference>
<dbReference type="AlphaFoldDB" id="A0A5Q3QAI7"/>
<accession>A0A5Q3QAI7</accession>
<protein>
    <submittedName>
        <fullName evidence="7">FAD-binding protein</fullName>
    </submittedName>
</protein>
<dbReference type="Gene3D" id="3.90.700.10">
    <property type="entry name" value="Succinate dehydrogenase/fumarate reductase flavoprotein, catalytic domain"/>
    <property type="match status" value="1"/>
</dbReference>
<dbReference type="PANTHER" id="PTHR43400:SF10">
    <property type="entry name" value="3-OXOSTEROID 1-DEHYDROGENASE"/>
    <property type="match status" value="1"/>
</dbReference>
<evidence type="ECO:0000256" key="3">
    <source>
        <dbReference type="ARBA" id="ARBA00022827"/>
    </source>
</evidence>
<feature type="region of interest" description="Disordered" evidence="5">
    <location>
        <begin position="523"/>
        <end position="543"/>
    </location>
</feature>
<dbReference type="Pfam" id="PF00890">
    <property type="entry name" value="FAD_binding_2"/>
    <property type="match status" value="1"/>
</dbReference>
<dbReference type="NCBIfam" id="NF005511">
    <property type="entry name" value="PRK07121.1-4"/>
    <property type="match status" value="1"/>
</dbReference>
<dbReference type="RefSeq" id="WP_154076960.1">
    <property type="nucleotide sequence ID" value="NZ_CP045929.1"/>
</dbReference>
<dbReference type="InterPro" id="IPR003953">
    <property type="entry name" value="FAD-dep_OxRdtase_2_FAD-bd"/>
</dbReference>
<dbReference type="KEGG" id="sace:GIY23_13360"/>
<feature type="domain" description="FAD-dependent oxidoreductase 2 FAD-binding" evidence="6">
    <location>
        <begin position="8"/>
        <end position="499"/>
    </location>
</feature>
<comment type="cofactor">
    <cofactor evidence="1">
        <name>FAD</name>
        <dbReference type="ChEBI" id="CHEBI:57692"/>
    </cofactor>
</comment>
<dbReference type="GO" id="GO:0008202">
    <property type="term" value="P:steroid metabolic process"/>
    <property type="evidence" value="ECO:0007669"/>
    <property type="project" value="UniProtKB-ARBA"/>
</dbReference>
<keyword evidence="3" id="KW-0274">FAD</keyword>
<evidence type="ECO:0000313" key="8">
    <source>
        <dbReference type="Proteomes" id="UP000371041"/>
    </source>
</evidence>
<keyword evidence="8" id="KW-1185">Reference proteome</keyword>
<dbReference type="InterPro" id="IPR036188">
    <property type="entry name" value="FAD/NAD-bd_sf"/>
</dbReference>
<proteinExistence type="predicted"/>
<dbReference type="SUPFAM" id="SSF51905">
    <property type="entry name" value="FAD/NAD(P)-binding domain"/>
    <property type="match status" value="1"/>
</dbReference>
<keyword evidence="2" id="KW-0285">Flavoprotein</keyword>
<evidence type="ECO:0000313" key="7">
    <source>
        <dbReference type="EMBL" id="QGK70376.1"/>
    </source>
</evidence>
<keyword evidence="4" id="KW-0560">Oxidoreductase</keyword>
<organism evidence="7 8">
    <name type="scientific">Allosaccharopolyspora coralli</name>
    <dbReference type="NCBI Taxonomy" id="2665642"/>
    <lineage>
        <taxon>Bacteria</taxon>
        <taxon>Bacillati</taxon>
        <taxon>Actinomycetota</taxon>
        <taxon>Actinomycetes</taxon>
        <taxon>Pseudonocardiales</taxon>
        <taxon>Pseudonocardiaceae</taxon>
        <taxon>Allosaccharopolyspora</taxon>
    </lineage>
</organism>
<dbReference type="SUPFAM" id="SSF56425">
    <property type="entry name" value="Succinate dehydrogenase/fumarate reductase flavoprotein, catalytic domain"/>
    <property type="match status" value="1"/>
</dbReference>
<gene>
    <name evidence="7" type="ORF">GIY23_13360</name>
</gene>
<dbReference type="PRINTS" id="PR00411">
    <property type="entry name" value="PNDRDTASEI"/>
</dbReference>
<reference evidence="8" key="1">
    <citation type="submission" date="2019-11" db="EMBL/GenBank/DDBJ databases">
        <title>The complete genome sequence of Saccharopolyspora sp. E2A.</title>
        <authorList>
            <person name="Zhang G."/>
        </authorList>
    </citation>
    <scope>NUCLEOTIDE SEQUENCE [LARGE SCALE GENOMIC DNA]</scope>
    <source>
        <strain evidence="8">E2A</strain>
    </source>
</reference>
<evidence type="ECO:0000256" key="2">
    <source>
        <dbReference type="ARBA" id="ARBA00022630"/>
    </source>
</evidence>
<dbReference type="InterPro" id="IPR050315">
    <property type="entry name" value="FAD-oxidoreductase_2"/>
</dbReference>
<sequence>MVSELHADVVVVGFGAAGACAAIEAARAGAEVVLVDRFTGGGATRLSGGVVYAGGGTSVQRAAGVDDSTEAMRAYLAEEVGDAVSAETLTRFCADSPAMIGWLSELGVPFESSLCPYKTSYPSNRHYLYYSGSESAGGFRDAARPAPRGHRVRGRGTSGSVLFEVLERAVEAHGVRVLRQTRVRDLVQNADGTVTGIECDTLLDAPARVRSGHARLSKLAAKPGLYVPKLSRALHARVEKLESRHATPVRLHARRGVVLASGGFVANREMMREHAPDYRGGLPLGTRGDDGTSIRLGQRAGAAVAHLDRVSAWRFITPPSALLGGLLVDEHGHRICDESRYGAALGQAMIERNGGKGWLLVDAELRKRARRQIGSQTVWFQRLQALYLLGRGRVSAPTVRGVAARAGIAPDGLQATVDAATTAARSGAPDETGKPVEFAQPPATGPFSLIDISIKPSQVYPCPMLTLGGLAVDEETGRVSGDDGAPVPGLYAAGRSAVGICSRSYVSGLSLADCVFSGRRSGAHAAADGAGDEGTGRRSRAHK</sequence>
<name>A0A5Q3QAI7_9PSEU</name>
<evidence type="ECO:0000256" key="1">
    <source>
        <dbReference type="ARBA" id="ARBA00001974"/>
    </source>
</evidence>
<dbReference type="EMBL" id="CP045929">
    <property type="protein sequence ID" value="QGK70376.1"/>
    <property type="molecule type" value="Genomic_DNA"/>
</dbReference>
<dbReference type="Gene3D" id="3.50.50.60">
    <property type="entry name" value="FAD/NAD(P)-binding domain"/>
    <property type="match status" value="2"/>
</dbReference>
<dbReference type="PANTHER" id="PTHR43400">
    <property type="entry name" value="FUMARATE REDUCTASE"/>
    <property type="match status" value="1"/>
</dbReference>
<evidence type="ECO:0000256" key="5">
    <source>
        <dbReference type="SAM" id="MobiDB-lite"/>
    </source>
</evidence>
<dbReference type="Proteomes" id="UP000371041">
    <property type="component" value="Chromosome"/>
</dbReference>
<evidence type="ECO:0000259" key="6">
    <source>
        <dbReference type="Pfam" id="PF00890"/>
    </source>
</evidence>
<dbReference type="InterPro" id="IPR027477">
    <property type="entry name" value="Succ_DH/fumarate_Rdtase_cat_sf"/>
</dbReference>
<evidence type="ECO:0000256" key="4">
    <source>
        <dbReference type="ARBA" id="ARBA00023002"/>
    </source>
</evidence>